<dbReference type="EMBL" id="BQKI01000004">
    <property type="protein sequence ID" value="GJM93362.1"/>
    <property type="molecule type" value="Genomic_DNA"/>
</dbReference>
<protein>
    <submittedName>
        <fullName evidence="1">Uncharacterized protein</fullName>
    </submittedName>
</protein>
<evidence type="ECO:0000313" key="2">
    <source>
        <dbReference type="Proteomes" id="UP001054889"/>
    </source>
</evidence>
<reference evidence="1" key="1">
    <citation type="journal article" date="2018" name="DNA Res.">
        <title>Multiple hybrid de novo genome assembly of finger millet, an orphan allotetraploid crop.</title>
        <authorList>
            <person name="Hatakeyama M."/>
            <person name="Aluri S."/>
            <person name="Balachadran M.T."/>
            <person name="Sivarajan S.R."/>
            <person name="Patrignani A."/>
            <person name="Gruter S."/>
            <person name="Poveda L."/>
            <person name="Shimizu-Inatsugi R."/>
            <person name="Baeten J."/>
            <person name="Francoijs K.J."/>
            <person name="Nataraja K.N."/>
            <person name="Reddy Y.A.N."/>
            <person name="Phadnis S."/>
            <person name="Ravikumar R.L."/>
            <person name="Schlapbach R."/>
            <person name="Sreeman S.M."/>
            <person name="Shimizu K.K."/>
        </authorList>
    </citation>
    <scope>NUCLEOTIDE SEQUENCE</scope>
</reference>
<name>A0AAV5C4Y0_ELECO</name>
<dbReference type="Proteomes" id="UP001054889">
    <property type="component" value="Unassembled WGS sequence"/>
</dbReference>
<keyword evidence="2" id="KW-1185">Reference proteome</keyword>
<comment type="caution">
    <text evidence="1">The sequence shown here is derived from an EMBL/GenBank/DDBJ whole genome shotgun (WGS) entry which is preliminary data.</text>
</comment>
<sequence>MVHQFAPGGCAPPAFSLQDIHAGLVEPSSSLNSLTSTSRSSAPASQSICRHAFADRPRQADTVCPRHDPNIPRILGAQAEGRRPAPRDGVARVPHYRIAVAVAPVHQPTVGGVQGEVENGGDGPVIMRRRDVEALGVPELNGEFGGKGATSVFFVVLTSLPSMDSLVDPYEQPTTCSVELIAFNGLQPAMAPGATSPAFDLLIHINNGHT</sequence>
<gene>
    <name evidence="1" type="primary">ga09910</name>
    <name evidence="1" type="ORF">PR202_ga09910</name>
</gene>
<evidence type="ECO:0000313" key="1">
    <source>
        <dbReference type="EMBL" id="GJM93362.1"/>
    </source>
</evidence>
<accession>A0AAV5C4Y0</accession>
<organism evidence="1 2">
    <name type="scientific">Eleusine coracana subsp. coracana</name>
    <dbReference type="NCBI Taxonomy" id="191504"/>
    <lineage>
        <taxon>Eukaryota</taxon>
        <taxon>Viridiplantae</taxon>
        <taxon>Streptophyta</taxon>
        <taxon>Embryophyta</taxon>
        <taxon>Tracheophyta</taxon>
        <taxon>Spermatophyta</taxon>
        <taxon>Magnoliopsida</taxon>
        <taxon>Liliopsida</taxon>
        <taxon>Poales</taxon>
        <taxon>Poaceae</taxon>
        <taxon>PACMAD clade</taxon>
        <taxon>Chloridoideae</taxon>
        <taxon>Cynodonteae</taxon>
        <taxon>Eleusininae</taxon>
        <taxon>Eleusine</taxon>
    </lineage>
</organism>
<reference evidence="1" key="2">
    <citation type="submission" date="2021-12" db="EMBL/GenBank/DDBJ databases">
        <title>Resequencing data analysis of finger millet.</title>
        <authorList>
            <person name="Hatakeyama M."/>
            <person name="Aluri S."/>
            <person name="Balachadran M.T."/>
            <person name="Sivarajan S.R."/>
            <person name="Poveda L."/>
            <person name="Shimizu-Inatsugi R."/>
            <person name="Schlapbach R."/>
            <person name="Sreeman S.M."/>
            <person name="Shimizu K.K."/>
        </authorList>
    </citation>
    <scope>NUCLEOTIDE SEQUENCE</scope>
</reference>
<proteinExistence type="predicted"/>
<dbReference type="AlphaFoldDB" id="A0AAV5C4Y0"/>